<gene>
    <name evidence="1" type="ORF">SH580_12740</name>
</gene>
<dbReference type="RefSeq" id="WP_319831241.1">
    <property type="nucleotide sequence ID" value="NZ_CP138858.1"/>
</dbReference>
<protein>
    <submittedName>
        <fullName evidence="1">Uncharacterized protein</fullName>
    </submittedName>
</protein>
<sequence length="364" mass="40857">MDTLFKLVKFFCFCAFAQSMYGHGAAQTSIRLNVYEAQAEVHIEVTMPDLIKMVGGEVSADITAAPEALRRFAFEYQGEVQKHFKLIDTSNQILLPASAWAQLPDFDSSSVQNLGLEQQRIEVVLGYLFESPPESLAVVFDLGQDHHGAPVYADCILRQNDEMTVLPAKVGPGFSIQYAFVWDEPVQGIHAMSNLDAASIGWEYRPVVSYLYDEGSRVKWSVVAPLSAWGEYAYDLSRMPRHVLADTIAAQFQLSAAGVALPMQDVEAVCFRMNTFDYQRGRSVRGGDPDNMMLRLDMTFESPTLAADWLEARCIDFPALSPRMFLSAWVESQGENFQVLHPEANSFRWQSRASEERLLQVNAR</sequence>
<organism evidence="1 2">
    <name type="scientific">Coraliomargarita algicola</name>
    <dbReference type="NCBI Taxonomy" id="3092156"/>
    <lineage>
        <taxon>Bacteria</taxon>
        <taxon>Pseudomonadati</taxon>
        <taxon>Verrucomicrobiota</taxon>
        <taxon>Opitutia</taxon>
        <taxon>Puniceicoccales</taxon>
        <taxon>Coraliomargaritaceae</taxon>
        <taxon>Coraliomargarita</taxon>
    </lineage>
</organism>
<keyword evidence="2" id="KW-1185">Reference proteome</keyword>
<dbReference type="EMBL" id="CP138858">
    <property type="protein sequence ID" value="WPJ94303.1"/>
    <property type="molecule type" value="Genomic_DNA"/>
</dbReference>
<proteinExistence type="predicted"/>
<accession>A0ABZ0RGV8</accession>
<evidence type="ECO:0000313" key="2">
    <source>
        <dbReference type="Proteomes" id="UP001324993"/>
    </source>
</evidence>
<evidence type="ECO:0000313" key="1">
    <source>
        <dbReference type="EMBL" id="WPJ94303.1"/>
    </source>
</evidence>
<reference evidence="1 2" key="1">
    <citation type="submission" date="2023-11" db="EMBL/GenBank/DDBJ databases">
        <title>Coraliomargarita sp. nov., isolated from marine algae.</title>
        <authorList>
            <person name="Lee J.K."/>
            <person name="Baek J.H."/>
            <person name="Kim J.M."/>
            <person name="Choi D.G."/>
            <person name="Jeon C.O."/>
        </authorList>
    </citation>
    <scope>NUCLEOTIDE SEQUENCE [LARGE SCALE GENOMIC DNA]</scope>
    <source>
        <strain evidence="1 2">J2-16</strain>
    </source>
</reference>
<dbReference type="Proteomes" id="UP001324993">
    <property type="component" value="Chromosome"/>
</dbReference>
<name>A0ABZ0RGV8_9BACT</name>